<accession>A0AAV0XM26</accession>
<dbReference type="AlphaFoldDB" id="A0AAV0XM26"/>
<keyword evidence="2" id="KW-1185">Reference proteome</keyword>
<comment type="caution">
    <text evidence="1">The sequence shown here is derived from an EMBL/GenBank/DDBJ whole genome shotgun (WGS) entry which is preliminary data.</text>
</comment>
<organism evidence="1 2">
    <name type="scientific">Macrosiphum euphorbiae</name>
    <name type="common">potato aphid</name>
    <dbReference type="NCBI Taxonomy" id="13131"/>
    <lineage>
        <taxon>Eukaryota</taxon>
        <taxon>Metazoa</taxon>
        <taxon>Ecdysozoa</taxon>
        <taxon>Arthropoda</taxon>
        <taxon>Hexapoda</taxon>
        <taxon>Insecta</taxon>
        <taxon>Pterygota</taxon>
        <taxon>Neoptera</taxon>
        <taxon>Paraneoptera</taxon>
        <taxon>Hemiptera</taxon>
        <taxon>Sternorrhyncha</taxon>
        <taxon>Aphidomorpha</taxon>
        <taxon>Aphidoidea</taxon>
        <taxon>Aphididae</taxon>
        <taxon>Macrosiphini</taxon>
        <taxon>Macrosiphum</taxon>
    </lineage>
</organism>
<dbReference type="Proteomes" id="UP001160148">
    <property type="component" value="Unassembled WGS sequence"/>
</dbReference>
<reference evidence="1 2" key="1">
    <citation type="submission" date="2023-01" db="EMBL/GenBank/DDBJ databases">
        <authorList>
            <person name="Whitehead M."/>
        </authorList>
    </citation>
    <scope>NUCLEOTIDE SEQUENCE [LARGE SCALE GENOMIC DNA]</scope>
</reference>
<dbReference type="EMBL" id="CARXXK010000005">
    <property type="protein sequence ID" value="CAI6369178.1"/>
    <property type="molecule type" value="Genomic_DNA"/>
</dbReference>
<gene>
    <name evidence="1" type="ORF">MEUPH1_LOCUS23447</name>
</gene>
<sequence length="97" mass="11862">MKDFQKIIQNMRLFISVHPKYLKQTKKEEFIIQLQNLKSFYGEFIENIEEEGLVWYNMWKEKNDNNLDFLNLLDEVTFLPSIKKKSFNSSYTSIYYM</sequence>
<evidence type="ECO:0000313" key="1">
    <source>
        <dbReference type="EMBL" id="CAI6369178.1"/>
    </source>
</evidence>
<name>A0AAV0XM26_9HEMI</name>
<evidence type="ECO:0000313" key="2">
    <source>
        <dbReference type="Proteomes" id="UP001160148"/>
    </source>
</evidence>
<proteinExistence type="predicted"/>
<protein>
    <submittedName>
        <fullName evidence="1">Uncharacterized protein</fullName>
    </submittedName>
</protein>